<comment type="caution">
    <text evidence="1">The sequence shown here is derived from an EMBL/GenBank/DDBJ whole genome shotgun (WGS) entry which is preliminary data.</text>
</comment>
<sequence length="181" mass="20897">MKGKDSRDQISNLDPIAAIEFPNTEKSRVSRIRGQVVETVSRIYNTENNCRIQRPTEQVNETLPIRLLSPANDTQQQRTELNVVTTENKINVNDSTIRTTPLESRTIRGNMRPNGAMRLIALESFLVNNFKIFTGRDGRWLSEIASARHGPIRSNLQRRPKKPKQRSRYVRRPIALYYHGE</sequence>
<dbReference type="Proteomes" id="UP000663879">
    <property type="component" value="Unassembled WGS sequence"/>
</dbReference>
<evidence type="ECO:0000313" key="2">
    <source>
        <dbReference type="Proteomes" id="UP000663879"/>
    </source>
</evidence>
<dbReference type="AlphaFoldDB" id="A0A814FJY3"/>
<keyword evidence="2" id="KW-1185">Reference proteome</keyword>
<reference evidence="1" key="1">
    <citation type="submission" date="2021-02" db="EMBL/GenBank/DDBJ databases">
        <authorList>
            <person name="Nowell W R."/>
        </authorList>
    </citation>
    <scope>NUCLEOTIDE SEQUENCE</scope>
    <source>
        <strain evidence="1">Ploen Becks lab</strain>
    </source>
</reference>
<organism evidence="1 2">
    <name type="scientific">Brachionus calyciflorus</name>
    <dbReference type="NCBI Taxonomy" id="104777"/>
    <lineage>
        <taxon>Eukaryota</taxon>
        <taxon>Metazoa</taxon>
        <taxon>Spiralia</taxon>
        <taxon>Gnathifera</taxon>
        <taxon>Rotifera</taxon>
        <taxon>Eurotatoria</taxon>
        <taxon>Monogononta</taxon>
        <taxon>Pseudotrocha</taxon>
        <taxon>Ploima</taxon>
        <taxon>Brachionidae</taxon>
        <taxon>Brachionus</taxon>
    </lineage>
</organism>
<dbReference type="EMBL" id="CAJNOC010003464">
    <property type="protein sequence ID" value="CAF0983854.1"/>
    <property type="molecule type" value="Genomic_DNA"/>
</dbReference>
<gene>
    <name evidence="1" type="ORF">OXX778_LOCUS15561</name>
</gene>
<proteinExistence type="predicted"/>
<evidence type="ECO:0000313" key="1">
    <source>
        <dbReference type="EMBL" id="CAF0983854.1"/>
    </source>
</evidence>
<name>A0A814FJY3_9BILA</name>
<accession>A0A814FJY3</accession>
<protein>
    <submittedName>
        <fullName evidence="1">Uncharacterized protein</fullName>
    </submittedName>
</protein>